<protein>
    <recommendedName>
        <fullName evidence="1">Glutathione S-transferase UstS-like C-terminal domain-containing protein</fullName>
    </recommendedName>
</protein>
<reference evidence="3" key="1">
    <citation type="submission" date="2019-06" db="EMBL/GenBank/DDBJ databases">
        <title>Draft genome sequence of the griseofulvin-producing fungus Xylaria cubensis strain G536.</title>
        <authorList>
            <person name="Mead M.E."/>
            <person name="Raja H.A."/>
            <person name="Steenwyk J.L."/>
            <person name="Knowles S.L."/>
            <person name="Oberlies N.H."/>
            <person name="Rokas A."/>
        </authorList>
    </citation>
    <scope>NUCLEOTIDE SEQUENCE [LARGE SCALE GENOMIC DNA]</scope>
    <source>
        <strain evidence="3">G536</strain>
    </source>
</reference>
<dbReference type="Pfam" id="PF22041">
    <property type="entry name" value="GST_C_7"/>
    <property type="match status" value="1"/>
</dbReference>
<evidence type="ECO:0000313" key="3">
    <source>
        <dbReference type="Proteomes" id="UP000319160"/>
    </source>
</evidence>
<accession>A0A553I4A5</accession>
<dbReference type="OrthoDB" id="4951845at2759"/>
<dbReference type="Proteomes" id="UP000319160">
    <property type="component" value="Unassembled WGS sequence"/>
</dbReference>
<dbReference type="Gene3D" id="1.20.1050.10">
    <property type="match status" value="1"/>
</dbReference>
<gene>
    <name evidence="2" type="ORF">FHL15_004106</name>
</gene>
<evidence type="ECO:0000259" key="1">
    <source>
        <dbReference type="Pfam" id="PF22041"/>
    </source>
</evidence>
<comment type="caution">
    <text evidence="2">The sequence shown here is derived from an EMBL/GenBank/DDBJ whole genome shotgun (WGS) entry which is preliminary data.</text>
</comment>
<dbReference type="AlphaFoldDB" id="A0A553I4A5"/>
<keyword evidence="3" id="KW-1185">Reference proteome</keyword>
<organism evidence="2 3">
    <name type="scientific">Xylaria flabelliformis</name>
    <dbReference type="NCBI Taxonomy" id="2512241"/>
    <lineage>
        <taxon>Eukaryota</taxon>
        <taxon>Fungi</taxon>
        <taxon>Dikarya</taxon>
        <taxon>Ascomycota</taxon>
        <taxon>Pezizomycotina</taxon>
        <taxon>Sordariomycetes</taxon>
        <taxon>Xylariomycetidae</taxon>
        <taxon>Xylariales</taxon>
        <taxon>Xylariaceae</taxon>
        <taxon>Xylaria</taxon>
    </lineage>
</organism>
<dbReference type="EMBL" id="VFLP01000018">
    <property type="protein sequence ID" value="TRX95021.1"/>
    <property type="molecule type" value="Genomic_DNA"/>
</dbReference>
<dbReference type="InterPro" id="IPR054416">
    <property type="entry name" value="GST_UstS-like_C"/>
</dbReference>
<dbReference type="STRING" id="2512241.A0A553I4A5"/>
<feature type="domain" description="Glutathione S-transferase UstS-like C-terminal" evidence="1">
    <location>
        <begin position="102"/>
        <end position="214"/>
    </location>
</feature>
<name>A0A553I4A5_9PEZI</name>
<dbReference type="Gene3D" id="3.40.30.10">
    <property type="entry name" value="Glutaredoxin"/>
    <property type="match status" value="1"/>
</dbReference>
<evidence type="ECO:0000313" key="2">
    <source>
        <dbReference type="EMBL" id="TRX95021.1"/>
    </source>
</evidence>
<sequence length="232" mass="26584">MVTKYVEESNTQKSSPGFNLSKNFFTFDLERGFSKRSSSAYTSKHASSFPDKDEFTVPTIKLPDGTYIMDSLEIAHELEKRHPEPSLHLNEDERKRYVGFLSKAFESLRPVYILGVPNKLLNPVNHDYWHKTREPYVGMPLEKFVRENEGPQVWEGAAPHLANITAMLKENDKGPFFLGDTVSYLDFTHAGFLIMFRALGDDVWKPLLEATGDAELHLKFLEALKPWTARDD</sequence>
<dbReference type="SUPFAM" id="SSF47616">
    <property type="entry name" value="GST C-terminal domain-like"/>
    <property type="match status" value="1"/>
</dbReference>
<proteinExistence type="predicted"/>
<dbReference type="InterPro" id="IPR036282">
    <property type="entry name" value="Glutathione-S-Trfase_C_sf"/>
</dbReference>